<gene>
    <name evidence="1" type="ORF">AB205_0111060</name>
</gene>
<dbReference type="AlphaFoldDB" id="A0A2G9Q4F1"/>
<sequence>DVGGTDEEIQFWRPSINTLRTTSGFLSLLYGSTGTRSQFTERQEHGNNIKKTCPNLPYNGFVGTWKKPPCDITGRRLHISMHHIGHTNHLIHFTVQAVLCDSRTSGQIVSVSGCCLGWDRVAETSLS</sequence>
<dbReference type="EMBL" id="KZ369170">
    <property type="protein sequence ID" value="PIO10474.1"/>
    <property type="molecule type" value="Genomic_DNA"/>
</dbReference>
<protein>
    <submittedName>
        <fullName evidence="1">Uncharacterized protein</fullName>
    </submittedName>
</protein>
<reference evidence="2" key="1">
    <citation type="journal article" date="2017" name="Nat. Commun.">
        <title>The North American bullfrog draft genome provides insight into hormonal regulation of long noncoding RNA.</title>
        <authorList>
            <person name="Hammond S.A."/>
            <person name="Warren R.L."/>
            <person name="Vandervalk B.P."/>
            <person name="Kucuk E."/>
            <person name="Khan H."/>
            <person name="Gibb E.A."/>
            <person name="Pandoh P."/>
            <person name="Kirk H."/>
            <person name="Zhao Y."/>
            <person name="Jones M."/>
            <person name="Mungall A.J."/>
            <person name="Coope R."/>
            <person name="Pleasance S."/>
            <person name="Moore R.A."/>
            <person name="Holt R.A."/>
            <person name="Round J.M."/>
            <person name="Ohora S."/>
            <person name="Walle B.V."/>
            <person name="Veldhoen N."/>
            <person name="Helbing C.C."/>
            <person name="Birol I."/>
        </authorList>
    </citation>
    <scope>NUCLEOTIDE SEQUENCE [LARGE SCALE GENOMIC DNA]</scope>
</reference>
<feature type="non-terminal residue" evidence="1">
    <location>
        <position position="1"/>
    </location>
</feature>
<evidence type="ECO:0000313" key="2">
    <source>
        <dbReference type="Proteomes" id="UP000228934"/>
    </source>
</evidence>
<dbReference type="Proteomes" id="UP000228934">
    <property type="component" value="Unassembled WGS sequence"/>
</dbReference>
<accession>A0A2G9Q4F1</accession>
<name>A0A2G9Q4F1_AQUCT</name>
<evidence type="ECO:0000313" key="1">
    <source>
        <dbReference type="EMBL" id="PIO10474.1"/>
    </source>
</evidence>
<organism evidence="1 2">
    <name type="scientific">Aquarana catesbeiana</name>
    <name type="common">American bullfrog</name>
    <name type="synonym">Rana catesbeiana</name>
    <dbReference type="NCBI Taxonomy" id="8400"/>
    <lineage>
        <taxon>Eukaryota</taxon>
        <taxon>Metazoa</taxon>
        <taxon>Chordata</taxon>
        <taxon>Craniata</taxon>
        <taxon>Vertebrata</taxon>
        <taxon>Euteleostomi</taxon>
        <taxon>Amphibia</taxon>
        <taxon>Batrachia</taxon>
        <taxon>Anura</taxon>
        <taxon>Neobatrachia</taxon>
        <taxon>Ranoidea</taxon>
        <taxon>Ranidae</taxon>
        <taxon>Aquarana</taxon>
    </lineage>
</organism>
<keyword evidence="2" id="KW-1185">Reference proteome</keyword>
<proteinExistence type="predicted"/>